<organism evidence="6 7">
    <name type="scientific">Pseudoalteromonas neustonica</name>
    <dbReference type="NCBI Taxonomy" id="1840331"/>
    <lineage>
        <taxon>Bacteria</taxon>
        <taxon>Pseudomonadati</taxon>
        <taxon>Pseudomonadota</taxon>
        <taxon>Gammaproteobacteria</taxon>
        <taxon>Alteromonadales</taxon>
        <taxon>Pseudoalteromonadaceae</taxon>
        <taxon>Pseudoalteromonas</taxon>
    </lineage>
</organism>
<name>A0ABU9U132_9GAMM</name>
<evidence type="ECO:0000256" key="2">
    <source>
        <dbReference type="ARBA" id="ARBA00008791"/>
    </source>
</evidence>
<dbReference type="PANTHER" id="PTHR47892">
    <property type="entry name" value="UNIVERSAL STRESS PROTEIN E"/>
    <property type="match status" value="1"/>
</dbReference>
<evidence type="ECO:0000256" key="4">
    <source>
        <dbReference type="ARBA" id="ARBA00037131"/>
    </source>
</evidence>
<dbReference type="InterPro" id="IPR006016">
    <property type="entry name" value="UspA"/>
</dbReference>
<dbReference type="EMBL" id="JBBMQU010000009">
    <property type="protein sequence ID" value="MEM5550465.1"/>
    <property type="molecule type" value="Genomic_DNA"/>
</dbReference>
<dbReference type="Gene3D" id="3.40.50.12370">
    <property type="match status" value="1"/>
</dbReference>
<evidence type="ECO:0000259" key="5">
    <source>
        <dbReference type="Pfam" id="PF00582"/>
    </source>
</evidence>
<keyword evidence="7" id="KW-1185">Reference proteome</keyword>
<comment type="caution">
    <text evidence="6">The sequence shown here is derived from an EMBL/GenBank/DDBJ whole genome shotgun (WGS) entry which is preliminary data.</text>
</comment>
<comment type="similarity">
    <text evidence="2">Belongs to the universal stress protein A family.</text>
</comment>
<proteinExistence type="inferred from homology"/>
<reference evidence="6 7" key="1">
    <citation type="submission" date="2024-03" db="EMBL/GenBank/DDBJ databases">
        <title>Community enrichment and isolation of bacterial strains for fucoidan degradation.</title>
        <authorList>
            <person name="Sichert A."/>
        </authorList>
    </citation>
    <scope>NUCLEOTIDE SEQUENCE [LARGE SCALE GENOMIC DNA]</scope>
    <source>
        <strain evidence="6 7">AS81</strain>
    </source>
</reference>
<dbReference type="Proteomes" id="UP001388366">
    <property type="component" value="Unassembled WGS sequence"/>
</dbReference>
<feature type="domain" description="UspA" evidence="5">
    <location>
        <begin position="5"/>
        <end position="144"/>
    </location>
</feature>
<feature type="domain" description="UspA" evidence="5">
    <location>
        <begin position="179"/>
        <end position="297"/>
    </location>
</feature>
<sequence>MNTLKRILAVIDPTVDSQHGLSRSIDLAKKSGAVITAFMSIYDFSYEMTTMLSGDEREAMRNAVVKDRQAWLDEILAQYPDIKIQSKVVWHNRSYEAIIDTVISEQFDIVIKGTHKHDTLKSVIFTPTDWHLIRKCPAPVLLVKEHAWPENGNILAAVNAISENEQHLALNNRIIKDAQFLCELANAKLSLVNAYPATPVNIAIEIPEFNPSVYNESVKKHHIESTHALASKHNISHQACAIEEGLPEDVIPDVAARLNSELVVIGTVGRTGLSAALVGNTAEHVIDSLDCDVLALKPDGYVSPLTKN</sequence>
<gene>
    <name evidence="6" type="primary">uspE</name>
    <name evidence="6" type="ORF">WNY63_06965</name>
</gene>
<dbReference type="InterPro" id="IPR006015">
    <property type="entry name" value="Universal_stress_UspA"/>
</dbReference>
<dbReference type="Pfam" id="PF00582">
    <property type="entry name" value="Usp"/>
    <property type="match status" value="2"/>
</dbReference>
<dbReference type="SUPFAM" id="SSF52402">
    <property type="entry name" value="Adenine nucleotide alpha hydrolases-like"/>
    <property type="match status" value="2"/>
</dbReference>
<dbReference type="NCBIfam" id="NF008380">
    <property type="entry name" value="PRK11175.1"/>
    <property type="match status" value="1"/>
</dbReference>
<evidence type="ECO:0000313" key="6">
    <source>
        <dbReference type="EMBL" id="MEM5550465.1"/>
    </source>
</evidence>
<evidence type="ECO:0000313" key="7">
    <source>
        <dbReference type="Proteomes" id="UP001388366"/>
    </source>
</evidence>
<dbReference type="PANTHER" id="PTHR47892:SF1">
    <property type="entry name" value="UNIVERSAL STRESS PROTEIN E"/>
    <property type="match status" value="1"/>
</dbReference>
<accession>A0ABU9U132</accession>
<dbReference type="PRINTS" id="PR01438">
    <property type="entry name" value="UNVRSLSTRESS"/>
</dbReference>
<dbReference type="RefSeq" id="WP_342883616.1">
    <property type="nucleotide sequence ID" value="NZ_JBBMQU010000009.1"/>
</dbReference>
<comment type="function">
    <text evidence="4">Required for resistance to DNA-damaging agents.</text>
</comment>
<keyword evidence="3" id="KW-0963">Cytoplasm</keyword>
<evidence type="ECO:0000256" key="3">
    <source>
        <dbReference type="ARBA" id="ARBA00022490"/>
    </source>
</evidence>
<comment type="subcellular location">
    <subcellularLocation>
        <location evidence="1">Cytoplasm</location>
    </subcellularLocation>
</comment>
<protein>
    <submittedName>
        <fullName evidence="6">Universal stress protein UspE</fullName>
    </submittedName>
</protein>
<evidence type="ECO:0000256" key="1">
    <source>
        <dbReference type="ARBA" id="ARBA00004496"/>
    </source>
</evidence>
<dbReference type="CDD" id="cd23660">
    <property type="entry name" value="USP-E_repeat2"/>
    <property type="match status" value="1"/>
</dbReference>